<evidence type="ECO:0000256" key="4">
    <source>
        <dbReference type="ARBA" id="ARBA00022679"/>
    </source>
</evidence>
<dbReference type="InterPro" id="IPR003788">
    <property type="entry name" value="NDUFAF7"/>
</dbReference>
<dbReference type="EMBL" id="JAKJXO020000002">
    <property type="protein sequence ID" value="KAL1610299.1"/>
    <property type="molecule type" value="Genomic_DNA"/>
</dbReference>
<name>A0ABR3S0U4_9PLEO</name>
<gene>
    <name evidence="9" type="ORF">SLS60_001965</name>
</gene>
<dbReference type="EC" id="2.1.1.320" evidence="7"/>
<comment type="catalytic activity">
    <reaction evidence="6 7">
        <text>L-arginyl-[protein] + 2 S-adenosyl-L-methionine = N(omega),N(omega)'-dimethyl-L-arginyl-[protein] + 2 S-adenosyl-L-homocysteine + 2 H(+)</text>
        <dbReference type="Rhea" id="RHEA:48108"/>
        <dbReference type="Rhea" id="RHEA-COMP:10532"/>
        <dbReference type="Rhea" id="RHEA-COMP:11992"/>
        <dbReference type="ChEBI" id="CHEBI:15378"/>
        <dbReference type="ChEBI" id="CHEBI:29965"/>
        <dbReference type="ChEBI" id="CHEBI:57856"/>
        <dbReference type="ChEBI" id="CHEBI:59789"/>
        <dbReference type="ChEBI" id="CHEBI:88221"/>
        <dbReference type="EC" id="2.1.1.320"/>
    </reaction>
</comment>
<comment type="subcellular location">
    <subcellularLocation>
        <location evidence="1 7">Mitochondrion</location>
    </subcellularLocation>
</comment>
<evidence type="ECO:0000256" key="5">
    <source>
        <dbReference type="ARBA" id="ARBA00023128"/>
    </source>
</evidence>
<evidence type="ECO:0000256" key="8">
    <source>
        <dbReference type="SAM" id="MobiDB-lite"/>
    </source>
</evidence>
<feature type="compositionally biased region" description="Basic and acidic residues" evidence="8">
    <location>
        <begin position="1"/>
        <end position="11"/>
    </location>
</feature>
<comment type="caution">
    <text evidence="9">The sequence shown here is derived from an EMBL/GenBank/DDBJ whole genome shotgun (WGS) entry which is preliminary data.</text>
</comment>
<comment type="function">
    <text evidence="7">Arginine methyltransferase involved in the assembly or stability of mitochondrial NADH:ubiquinone oxidoreductase complex (complex I).</text>
</comment>
<evidence type="ECO:0000256" key="7">
    <source>
        <dbReference type="RuleBase" id="RU364114"/>
    </source>
</evidence>
<dbReference type="PANTHER" id="PTHR12049">
    <property type="entry name" value="PROTEIN ARGININE METHYLTRANSFERASE NDUFAF7, MITOCHONDRIAL"/>
    <property type="match status" value="1"/>
</dbReference>
<organism evidence="9 10">
    <name type="scientific">Paraconiothyrium brasiliense</name>
    <dbReference type="NCBI Taxonomy" id="300254"/>
    <lineage>
        <taxon>Eukaryota</taxon>
        <taxon>Fungi</taxon>
        <taxon>Dikarya</taxon>
        <taxon>Ascomycota</taxon>
        <taxon>Pezizomycotina</taxon>
        <taxon>Dothideomycetes</taxon>
        <taxon>Pleosporomycetidae</taxon>
        <taxon>Pleosporales</taxon>
        <taxon>Massarineae</taxon>
        <taxon>Didymosphaeriaceae</taxon>
        <taxon>Paraconiothyrium</taxon>
    </lineage>
</organism>
<protein>
    <recommendedName>
        <fullName evidence="7">Protein arginine methyltransferase NDUFAF7</fullName>
        <ecNumber evidence="7">2.1.1.320</ecNumber>
    </recommendedName>
</protein>
<keyword evidence="5 7" id="KW-0496">Mitochondrion</keyword>
<evidence type="ECO:0000256" key="6">
    <source>
        <dbReference type="ARBA" id="ARBA00048612"/>
    </source>
</evidence>
<evidence type="ECO:0000313" key="10">
    <source>
        <dbReference type="Proteomes" id="UP001521785"/>
    </source>
</evidence>
<keyword evidence="10" id="KW-1185">Reference proteome</keyword>
<evidence type="ECO:0000313" key="9">
    <source>
        <dbReference type="EMBL" id="KAL1610299.1"/>
    </source>
</evidence>
<dbReference type="PANTHER" id="PTHR12049:SF7">
    <property type="entry name" value="PROTEIN ARGININE METHYLTRANSFERASE NDUFAF7, MITOCHONDRIAL"/>
    <property type="match status" value="1"/>
</dbReference>
<dbReference type="Proteomes" id="UP001521785">
    <property type="component" value="Unassembled WGS sequence"/>
</dbReference>
<dbReference type="Gene3D" id="3.40.50.12710">
    <property type="match status" value="1"/>
</dbReference>
<feature type="region of interest" description="Disordered" evidence="8">
    <location>
        <begin position="1"/>
        <end position="22"/>
    </location>
</feature>
<evidence type="ECO:0000256" key="2">
    <source>
        <dbReference type="ARBA" id="ARBA00005891"/>
    </source>
</evidence>
<accession>A0ABR3S0U4</accession>
<sequence>MVDTAREDIGAGDRGGYYTRQTSGHDQFGTKGDFVTSPEISQVFGELVGIWLYTEWLAQGRKEKVQIIEVGPGRGTLMDDVLRTISSFKPFAQSVEAIYMIEASDDLRKQQAKRLSGTEEPQAFELGWKAPCKYIPNCTVTWCEDIRFVPKGTDETSTPFILAHEFFDALPIHVFQNVANSTIPTASKMITPDGPIQPRTGPQAPKNQWHELVVAPVHDSRVSQTPNENDSPSPEFHLTISKSPTAHSLYLPQTSPRYKALEDSTDAIIEISPESLSYISDFAVRIGGANPPCGEIKSPIPANASINPKSKPIPTFQKPNPSGAALILDYGPASAIPANTLRGIRSHRPCSPFVSAGLVDISADVDFVALAESALEASPGVEVHGPVEQAYFLSTLGILERAERLSKGVEDGDARKRLETAVKRLVDRGPTGMGRIYKAMAVVPFVEGSKVRRPVGFGGSVFQ</sequence>
<proteinExistence type="inferred from homology"/>
<reference evidence="9 10" key="1">
    <citation type="submission" date="2024-02" db="EMBL/GenBank/DDBJ databases">
        <title>De novo assembly and annotation of 12 fungi associated with fruit tree decline syndrome in Ontario, Canada.</title>
        <authorList>
            <person name="Sulman M."/>
            <person name="Ellouze W."/>
            <person name="Ilyukhin E."/>
        </authorList>
    </citation>
    <scope>NUCLEOTIDE SEQUENCE [LARGE SCALE GENOMIC DNA]</scope>
    <source>
        <strain evidence="9 10">M42-189</strain>
    </source>
</reference>
<dbReference type="InterPro" id="IPR029063">
    <property type="entry name" value="SAM-dependent_MTases_sf"/>
</dbReference>
<dbReference type="InterPro" id="IPR038375">
    <property type="entry name" value="NDUFAF7_sf"/>
</dbReference>
<dbReference type="SUPFAM" id="SSF53335">
    <property type="entry name" value="S-adenosyl-L-methionine-dependent methyltransferases"/>
    <property type="match status" value="1"/>
</dbReference>
<keyword evidence="3 7" id="KW-0489">Methyltransferase</keyword>
<evidence type="ECO:0000256" key="3">
    <source>
        <dbReference type="ARBA" id="ARBA00022603"/>
    </source>
</evidence>
<comment type="similarity">
    <text evidence="2 7">Belongs to the NDUFAF7 family.</text>
</comment>
<dbReference type="Pfam" id="PF02636">
    <property type="entry name" value="Methyltransf_28"/>
    <property type="match status" value="1"/>
</dbReference>
<evidence type="ECO:0000256" key="1">
    <source>
        <dbReference type="ARBA" id="ARBA00004173"/>
    </source>
</evidence>
<keyword evidence="4 7" id="KW-0808">Transferase</keyword>